<dbReference type="SUPFAM" id="SSF52540">
    <property type="entry name" value="P-loop containing nucleoside triphosphate hydrolases"/>
    <property type="match status" value="1"/>
</dbReference>
<evidence type="ECO:0000313" key="12">
    <source>
        <dbReference type="Proteomes" id="UP000023795"/>
    </source>
</evidence>
<evidence type="ECO:0000256" key="6">
    <source>
        <dbReference type="ARBA" id="ARBA00047615"/>
    </source>
</evidence>
<dbReference type="PATRIC" id="fig|1230338.3.peg.89"/>
<evidence type="ECO:0000256" key="7">
    <source>
        <dbReference type="ARBA" id="ARBA00048478"/>
    </source>
</evidence>
<dbReference type="Pfam" id="PF02224">
    <property type="entry name" value="Cytidylate_kin"/>
    <property type="match status" value="1"/>
</dbReference>
<keyword evidence="3 8" id="KW-0547">Nucleotide-binding</keyword>
<evidence type="ECO:0000256" key="1">
    <source>
        <dbReference type="ARBA" id="ARBA00009427"/>
    </source>
</evidence>
<dbReference type="InterPro" id="IPR011994">
    <property type="entry name" value="Cytidylate_kinase_dom"/>
</dbReference>
<keyword evidence="2 8" id="KW-0808">Transferase</keyword>
<evidence type="ECO:0000256" key="3">
    <source>
        <dbReference type="ARBA" id="ARBA00022741"/>
    </source>
</evidence>
<evidence type="ECO:0000256" key="5">
    <source>
        <dbReference type="ARBA" id="ARBA00022840"/>
    </source>
</evidence>
<dbReference type="GO" id="GO:0006220">
    <property type="term" value="P:pyrimidine nucleotide metabolic process"/>
    <property type="evidence" value="ECO:0007669"/>
    <property type="project" value="UniProtKB-UniRule"/>
</dbReference>
<accession>L2F7S6</accession>
<dbReference type="AlphaFoldDB" id="L2F7S6"/>
<dbReference type="GO" id="GO:0005829">
    <property type="term" value="C:cytosol"/>
    <property type="evidence" value="ECO:0007669"/>
    <property type="project" value="TreeGrafter"/>
</dbReference>
<dbReference type="GO" id="GO:0036431">
    <property type="term" value="F:dCMP kinase activity"/>
    <property type="evidence" value="ECO:0007669"/>
    <property type="project" value="InterPro"/>
</dbReference>
<dbReference type="NCBIfam" id="TIGR00017">
    <property type="entry name" value="cmk"/>
    <property type="match status" value="1"/>
</dbReference>
<proteinExistence type="inferred from homology"/>
<sequence>MPNQSQTTPTTTPIITIDGPSGSGKGTLTARLAHELNYQILDSGALYRIVGFMAYQQGLLNEDSPDAPNEDALAQLTKSLDICFDKANFEHIRVIVNQQDISEVIRSEKVGEYASKVAVFAKVRMALLDLQKNMAVGVKGLVADGRDMGTVVFPDAILKIYLIASAKSRAKRRTKQLLQTGKPADFSEILTQIIARDDRDSGRKIAPAKPATDAIVIDSSFMDANQVFAQVWQLCQQRGLTH</sequence>
<evidence type="ECO:0000256" key="9">
    <source>
        <dbReference type="SAM" id="MobiDB-lite"/>
    </source>
</evidence>
<dbReference type="PANTHER" id="PTHR21299">
    <property type="entry name" value="CYTIDYLATE KINASE/PANTOATE-BETA-ALANINE LIGASE"/>
    <property type="match status" value="1"/>
</dbReference>
<dbReference type="EMBL" id="ANIN01000001">
    <property type="protein sequence ID" value="ELA08836.1"/>
    <property type="molecule type" value="Genomic_DNA"/>
</dbReference>
<dbReference type="InterPro" id="IPR003136">
    <property type="entry name" value="Cytidylate_kin"/>
</dbReference>
<dbReference type="GO" id="GO:0005524">
    <property type="term" value="F:ATP binding"/>
    <property type="evidence" value="ECO:0007669"/>
    <property type="project" value="UniProtKB-UniRule"/>
</dbReference>
<feature type="region of interest" description="Disordered" evidence="9">
    <location>
        <begin position="1"/>
        <end position="22"/>
    </location>
</feature>
<comment type="caution">
    <text evidence="11">The sequence shown here is derived from an EMBL/GenBank/DDBJ whole genome shotgun (WGS) entry which is preliminary data.</text>
</comment>
<dbReference type="OrthoDB" id="9807434at2"/>
<evidence type="ECO:0000259" key="10">
    <source>
        <dbReference type="Pfam" id="PF02224"/>
    </source>
</evidence>
<dbReference type="RefSeq" id="WP_009501212.1">
    <property type="nucleotide sequence ID" value="NZ_ANIN01000001.1"/>
</dbReference>
<evidence type="ECO:0000313" key="11">
    <source>
        <dbReference type="EMBL" id="ELA08836.1"/>
    </source>
</evidence>
<comment type="subcellular location">
    <subcellularLocation>
        <location evidence="8">Cytoplasm</location>
    </subcellularLocation>
</comment>
<comment type="catalytic activity">
    <reaction evidence="6 8">
        <text>dCMP + ATP = dCDP + ADP</text>
        <dbReference type="Rhea" id="RHEA:25094"/>
        <dbReference type="ChEBI" id="CHEBI:30616"/>
        <dbReference type="ChEBI" id="CHEBI:57566"/>
        <dbReference type="ChEBI" id="CHEBI:58593"/>
        <dbReference type="ChEBI" id="CHEBI:456216"/>
        <dbReference type="EC" id="2.7.4.25"/>
    </reaction>
</comment>
<dbReference type="EC" id="2.7.4.25" evidence="8"/>
<keyword evidence="12" id="KW-1185">Reference proteome</keyword>
<evidence type="ECO:0000256" key="4">
    <source>
        <dbReference type="ARBA" id="ARBA00022777"/>
    </source>
</evidence>
<organism evidence="11 12">
    <name type="scientific">Moraxella macacae 0408225</name>
    <dbReference type="NCBI Taxonomy" id="1230338"/>
    <lineage>
        <taxon>Bacteria</taxon>
        <taxon>Pseudomonadati</taxon>
        <taxon>Pseudomonadota</taxon>
        <taxon>Gammaproteobacteria</taxon>
        <taxon>Moraxellales</taxon>
        <taxon>Moraxellaceae</taxon>
        <taxon>Moraxella</taxon>
    </lineage>
</organism>
<dbReference type="Proteomes" id="UP000023795">
    <property type="component" value="Unassembled WGS sequence"/>
</dbReference>
<dbReference type="PANTHER" id="PTHR21299:SF2">
    <property type="entry name" value="CYTIDYLATE KINASE"/>
    <property type="match status" value="1"/>
</dbReference>
<dbReference type="InterPro" id="IPR027417">
    <property type="entry name" value="P-loop_NTPase"/>
</dbReference>
<dbReference type="Gene3D" id="3.40.50.300">
    <property type="entry name" value="P-loop containing nucleotide triphosphate hydrolases"/>
    <property type="match status" value="1"/>
</dbReference>
<dbReference type="eggNOG" id="COG0283">
    <property type="taxonomic scope" value="Bacteria"/>
</dbReference>
<keyword evidence="8" id="KW-0963">Cytoplasm</keyword>
<feature type="domain" description="Cytidylate kinase" evidence="10">
    <location>
        <begin position="15"/>
        <end position="236"/>
    </location>
</feature>
<comment type="catalytic activity">
    <reaction evidence="7 8">
        <text>CMP + ATP = CDP + ADP</text>
        <dbReference type="Rhea" id="RHEA:11600"/>
        <dbReference type="ChEBI" id="CHEBI:30616"/>
        <dbReference type="ChEBI" id="CHEBI:58069"/>
        <dbReference type="ChEBI" id="CHEBI:60377"/>
        <dbReference type="ChEBI" id="CHEBI:456216"/>
        <dbReference type="EC" id="2.7.4.25"/>
    </reaction>
</comment>
<dbReference type="STRING" id="1230338.MOMA_00450"/>
<keyword evidence="4 8" id="KW-0418">Kinase</keyword>
<name>L2F7S6_9GAMM</name>
<reference evidence="11 12" key="1">
    <citation type="journal article" date="2013" name="Genome Announc.">
        <title>Genome Sequence of Moraxella macacae 0408225, a Novel Bacterial Species Isolated from a Cynomolgus Macaque with Epistaxis.</title>
        <authorList>
            <person name="Ladner J.T."/>
            <person name="Whitehouse C.A."/>
            <person name="Koroleva G.I."/>
            <person name="Palacios G.F."/>
        </authorList>
    </citation>
    <scope>NUCLEOTIDE SEQUENCE [LARGE SCALE GENOMIC DNA]</scope>
    <source>
        <strain evidence="11 12">0408225</strain>
    </source>
</reference>
<keyword evidence="5 8" id="KW-0067">ATP-binding</keyword>
<dbReference type="CDD" id="cd02020">
    <property type="entry name" value="CMPK"/>
    <property type="match status" value="1"/>
</dbReference>
<evidence type="ECO:0000256" key="8">
    <source>
        <dbReference type="HAMAP-Rule" id="MF_00238"/>
    </source>
</evidence>
<comment type="similarity">
    <text evidence="1 8">Belongs to the cytidylate kinase family. Type 1 subfamily.</text>
</comment>
<feature type="binding site" evidence="8">
    <location>
        <begin position="19"/>
        <end position="27"/>
    </location>
    <ligand>
        <name>ATP</name>
        <dbReference type="ChEBI" id="CHEBI:30616"/>
    </ligand>
</feature>
<dbReference type="GO" id="GO:0036430">
    <property type="term" value="F:CMP kinase activity"/>
    <property type="evidence" value="ECO:0007669"/>
    <property type="project" value="RHEA"/>
</dbReference>
<dbReference type="HAMAP" id="MF_00238">
    <property type="entry name" value="Cytidyl_kinase_type1"/>
    <property type="match status" value="1"/>
</dbReference>
<feature type="compositionally biased region" description="Low complexity" evidence="9">
    <location>
        <begin position="7"/>
        <end position="17"/>
    </location>
</feature>
<evidence type="ECO:0000256" key="2">
    <source>
        <dbReference type="ARBA" id="ARBA00022679"/>
    </source>
</evidence>
<dbReference type="GO" id="GO:0015949">
    <property type="term" value="P:nucleobase-containing small molecule interconversion"/>
    <property type="evidence" value="ECO:0007669"/>
    <property type="project" value="TreeGrafter"/>
</dbReference>
<protein>
    <recommendedName>
        <fullName evidence="8">Cytidylate kinase</fullName>
        <shortName evidence="8">CK</shortName>
        <ecNumber evidence="8">2.7.4.25</ecNumber>
    </recommendedName>
    <alternativeName>
        <fullName evidence="8">Cytidine monophosphate kinase</fullName>
        <shortName evidence="8">CMP kinase</shortName>
    </alternativeName>
</protein>
<gene>
    <name evidence="8 11" type="primary">cmk</name>
    <name evidence="11" type="ORF">MOMA_00450</name>
</gene>